<dbReference type="Pfam" id="PF02441">
    <property type="entry name" value="Flavoprotein"/>
    <property type="match status" value="1"/>
</dbReference>
<dbReference type="GO" id="GO:0071513">
    <property type="term" value="C:phosphopantothenoylcysteine decarboxylase complex"/>
    <property type="evidence" value="ECO:0007669"/>
    <property type="project" value="TreeGrafter"/>
</dbReference>
<dbReference type="Gene3D" id="3.40.50.1950">
    <property type="entry name" value="Flavin prenyltransferase-like"/>
    <property type="match status" value="1"/>
</dbReference>
<comment type="similarity">
    <text evidence="2">Belongs to the HFCD (homooligomeric flavin containing Cys decarboxylase) superfamily.</text>
</comment>
<evidence type="ECO:0000256" key="2">
    <source>
        <dbReference type="ARBA" id="ARBA00038350"/>
    </source>
</evidence>
<gene>
    <name evidence="4" type="ORF">FA13DRAFT_1751186</name>
</gene>
<reference evidence="4 5" key="1">
    <citation type="journal article" date="2019" name="Nat. Ecol. Evol.">
        <title>Megaphylogeny resolves global patterns of mushroom evolution.</title>
        <authorList>
            <person name="Varga T."/>
            <person name="Krizsan K."/>
            <person name="Foldi C."/>
            <person name="Dima B."/>
            <person name="Sanchez-Garcia M."/>
            <person name="Sanchez-Ramirez S."/>
            <person name="Szollosi G.J."/>
            <person name="Szarkandi J.G."/>
            <person name="Papp V."/>
            <person name="Albert L."/>
            <person name="Andreopoulos W."/>
            <person name="Angelini C."/>
            <person name="Antonin V."/>
            <person name="Barry K.W."/>
            <person name="Bougher N.L."/>
            <person name="Buchanan P."/>
            <person name="Buyck B."/>
            <person name="Bense V."/>
            <person name="Catcheside P."/>
            <person name="Chovatia M."/>
            <person name="Cooper J."/>
            <person name="Damon W."/>
            <person name="Desjardin D."/>
            <person name="Finy P."/>
            <person name="Geml J."/>
            <person name="Haridas S."/>
            <person name="Hughes K."/>
            <person name="Justo A."/>
            <person name="Karasinski D."/>
            <person name="Kautmanova I."/>
            <person name="Kiss B."/>
            <person name="Kocsube S."/>
            <person name="Kotiranta H."/>
            <person name="LaButti K.M."/>
            <person name="Lechner B.E."/>
            <person name="Liimatainen K."/>
            <person name="Lipzen A."/>
            <person name="Lukacs Z."/>
            <person name="Mihaltcheva S."/>
            <person name="Morgado L.N."/>
            <person name="Niskanen T."/>
            <person name="Noordeloos M.E."/>
            <person name="Ohm R.A."/>
            <person name="Ortiz-Santana B."/>
            <person name="Ovrebo C."/>
            <person name="Racz N."/>
            <person name="Riley R."/>
            <person name="Savchenko A."/>
            <person name="Shiryaev A."/>
            <person name="Soop K."/>
            <person name="Spirin V."/>
            <person name="Szebenyi C."/>
            <person name="Tomsovsky M."/>
            <person name="Tulloss R.E."/>
            <person name="Uehling J."/>
            <person name="Grigoriev I.V."/>
            <person name="Vagvolgyi C."/>
            <person name="Papp T."/>
            <person name="Martin F.M."/>
            <person name="Miettinen O."/>
            <person name="Hibbett D.S."/>
            <person name="Nagy L.G."/>
        </authorList>
    </citation>
    <scope>NUCLEOTIDE SEQUENCE [LARGE SCALE GENOMIC DNA]</scope>
    <source>
        <strain evidence="4 5">FP101781</strain>
    </source>
</reference>
<dbReference type="InterPro" id="IPR003382">
    <property type="entry name" value="Flavoprotein"/>
</dbReference>
<feature type="domain" description="Flavoprotein" evidence="3">
    <location>
        <begin position="19"/>
        <end position="198"/>
    </location>
</feature>
<name>A0A4Y7U1F7_COPMI</name>
<dbReference type="STRING" id="71717.A0A4Y7U1F7"/>
<dbReference type="SUPFAM" id="SSF52507">
    <property type="entry name" value="Homo-oligomeric flavin-containing Cys decarboxylases, HFCD"/>
    <property type="match status" value="1"/>
</dbReference>
<comment type="caution">
    <text evidence="4">The sequence shown here is derived from an EMBL/GenBank/DDBJ whole genome shotgun (WGS) entry which is preliminary data.</text>
</comment>
<sequence>MVMQRRFVASEQRRPGRIHVLLVTTGSVASIKAPLIVRELMKYENVEVQIVSTKAALTFFKREDIEILGQRVWTDDDEWDPGYKIGDPILHIELRRWADIVLVAPCSANTLAKIAQGLCDNVVTSLMRALSPSTPTYIFPAMNTLMYEHPLTSEHLRVVKDVIKYNIVGPIGKALACGDIGIGAMSEWKDIVQIVVDRFQLRVTPGNELGQE</sequence>
<dbReference type="GO" id="GO:0010181">
    <property type="term" value="F:FMN binding"/>
    <property type="evidence" value="ECO:0007669"/>
    <property type="project" value="TreeGrafter"/>
</dbReference>
<dbReference type="GO" id="GO:0015937">
    <property type="term" value="P:coenzyme A biosynthetic process"/>
    <property type="evidence" value="ECO:0007669"/>
    <property type="project" value="UniProtKB-KW"/>
</dbReference>
<keyword evidence="1" id="KW-0173">Coenzyme A biosynthesis</keyword>
<organism evidence="4 5">
    <name type="scientific">Coprinellus micaceus</name>
    <name type="common">Glistening ink-cap mushroom</name>
    <name type="synonym">Coprinus micaceus</name>
    <dbReference type="NCBI Taxonomy" id="71717"/>
    <lineage>
        <taxon>Eukaryota</taxon>
        <taxon>Fungi</taxon>
        <taxon>Dikarya</taxon>
        <taxon>Basidiomycota</taxon>
        <taxon>Agaricomycotina</taxon>
        <taxon>Agaricomycetes</taxon>
        <taxon>Agaricomycetidae</taxon>
        <taxon>Agaricales</taxon>
        <taxon>Agaricineae</taxon>
        <taxon>Psathyrellaceae</taxon>
        <taxon>Coprinellus</taxon>
    </lineage>
</organism>
<dbReference type="AlphaFoldDB" id="A0A4Y7U1F7"/>
<evidence type="ECO:0000259" key="3">
    <source>
        <dbReference type="Pfam" id="PF02441"/>
    </source>
</evidence>
<keyword evidence="5" id="KW-1185">Reference proteome</keyword>
<dbReference type="Proteomes" id="UP000298030">
    <property type="component" value="Unassembled WGS sequence"/>
</dbReference>
<dbReference type="PANTHER" id="PTHR14359">
    <property type="entry name" value="HOMO-OLIGOMERIC FLAVIN CONTAINING CYS DECARBOXYLASE FAMILY"/>
    <property type="match status" value="1"/>
</dbReference>
<evidence type="ECO:0000313" key="4">
    <source>
        <dbReference type="EMBL" id="TEB40071.1"/>
    </source>
</evidence>
<evidence type="ECO:0000256" key="1">
    <source>
        <dbReference type="ARBA" id="ARBA00022993"/>
    </source>
</evidence>
<protein>
    <submittedName>
        <fullName evidence="4">Flavo protein</fullName>
    </submittedName>
</protein>
<dbReference type="EMBL" id="QPFP01000001">
    <property type="protein sequence ID" value="TEB40071.1"/>
    <property type="molecule type" value="Genomic_DNA"/>
</dbReference>
<evidence type="ECO:0000313" key="5">
    <source>
        <dbReference type="Proteomes" id="UP000298030"/>
    </source>
</evidence>
<dbReference type="PANTHER" id="PTHR14359:SF6">
    <property type="entry name" value="PHOSPHOPANTOTHENOYLCYSTEINE DECARBOXYLASE"/>
    <property type="match status" value="1"/>
</dbReference>
<dbReference type="OrthoDB" id="1532798at2759"/>
<dbReference type="InterPro" id="IPR036551">
    <property type="entry name" value="Flavin_trans-like"/>
</dbReference>
<accession>A0A4Y7U1F7</accession>
<proteinExistence type="inferred from homology"/>
<dbReference type="GO" id="GO:0004633">
    <property type="term" value="F:phosphopantothenoylcysteine decarboxylase activity"/>
    <property type="evidence" value="ECO:0007669"/>
    <property type="project" value="TreeGrafter"/>
</dbReference>